<name>A0A0M3HPJ9_ASCLU</name>
<organism evidence="1 2">
    <name type="scientific">Ascaris lumbricoides</name>
    <name type="common">Giant roundworm</name>
    <dbReference type="NCBI Taxonomy" id="6252"/>
    <lineage>
        <taxon>Eukaryota</taxon>
        <taxon>Metazoa</taxon>
        <taxon>Ecdysozoa</taxon>
        <taxon>Nematoda</taxon>
        <taxon>Chromadorea</taxon>
        <taxon>Rhabditida</taxon>
        <taxon>Spirurina</taxon>
        <taxon>Ascaridomorpha</taxon>
        <taxon>Ascaridoidea</taxon>
        <taxon>Ascarididae</taxon>
        <taxon>Ascaris</taxon>
    </lineage>
</organism>
<dbReference type="Proteomes" id="UP000036681">
    <property type="component" value="Unplaced"/>
</dbReference>
<dbReference type="AlphaFoldDB" id="A0A0M3HPJ9"/>
<evidence type="ECO:0000313" key="2">
    <source>
        <dbReference type="WBParaSite" id="ALUE_0000383801-mRNA-1"/>
    </source>
</evidence>
<accession>A0A0M3HPJ9</accession>
<evidence type="ECO:0000313" key="1">
    <source>
        <dbReference type="Proteomes" id="UP000036681"/>
    </source>
</evidence>
<protein>
    <submittedName>
        <fullName evidence="2">Secreted protein</fullName>
    </submittedName>
</protein>
<reference evidence="2" key="1">
    <citation type="submission" date="2017-02" db="UniProtKB">
        <authorList>
            <consortium name="WormBaseParasite"/>
        </authorList>
    </citation>
    <scope>IDENTIFICATION</scope>
</reference>
<sequence length="91" mass="9432">MGRALCSAVAVVSLPEAILLRTAKSANGGNARCACLCVTSTASSRINAFGVGMAPPEPADFEPKWETTSSSEPKDSFAWWLASARASSCAH</sequence>
<proteinExistence type="predicted"/>
<dbReference type="WBParaSite" id="ALUE_0000383801-mRNA-1">
    <property type="protein sequence ID" value="ALUE_0000383801-mRNA-1"/>
    <property type="gene ID" value="ALUE_0000383801"/>
</dbReference>
<keyword evidence="1" id="KW-1185">Reference proteome</keyword>